<dbReference type="Pfam" id="PF00836">
    <property type="entry name" value="Stathmin"/>
    <property type="match status" value="1"/>
</dbReference>
<keyword evidence="4" id="KW-1185">Reference proteome</keyword>
<dbReference type="GO" id="GO:0005737">
    <property type="term" value="C:cytoplasm"/>
    <property type="evidence" value="ECO:0007669"/>
    <property type="project" value="TreeGrafter"/>
</dbReference>
<dbReference type="GO" id="GO:0030426">
    <property type="term" value="C:growth cone"/>
    <property type="evidence" value="ECO:0007669"/>
    <property type="project" value="TreeGrafter"/>
</dbReference>
<evidence type="ECO:0000313" key="3">
    <source>
        <dbReference type="EMBL" id="KAA8585832.1"/>
    </source>
</evidence>
<sequence>MAKTAIAYKEKMKEISVLSFICSCLYPETPKNIMGDFEDMDIKPINKRASGQAFEVILKPTSPVSDPAHCVTTPPKRDLSLEDIQKKLEAAEERRRSQEAQVLRALAEKRDHERDVLLKAMEENSNFSRMAEEKLQVKMEQNEENRQAYLAAMMERLQERLADVCCDWLYPHKARILAPFPRPSNSHEAHGAIRAAIVQDIPSLLMGLPTLDVGTGALMAVVGERMGKALKGKGNAEREERRGGDSLDTDEETKAWCGTVVGAAVVGGTRIGP</sequence>
<dbReference type="PROSITE" id="PS51663">
    <property type="entry name" value="STATHMIN_3"/>
    <property type="match status" value="1"/>
</dbReference>
<keyword evidence="1" id="KW-0175">Coiled coil</keyword>
<dbReference type="PANTHER" id="PTHR10104:SF18">
    <property type="entry name" value="STATHMIN-2"/>
    <property type="match status" value="1"/>
</dbReference>
<comment type="caution">
    <text evidence="3">The sequence shown here is derived from an EMBL/GenBank/DDBJ whole genome shotgun (WGS) entry which is preliminary data.</text>
</comment>
<accession>A0A5J5CTU2</accession>
<dbReference type="PRINTS" id="PR00345">
    <property type="entry name" value="STATHMIN"/>
</dbReference>
<gene>
    <name evidence="3" type="ORF">FQN60_007401</name>
</gene>
<dbReference type="PANTHER" id="PTHR10104">
    <property type="entry name" value="STATHMIN"/>
    <property type="match status" value="1"/>
</dbReference>
<dbReference type="EMBL" id="VOFY01000014">
    <property type="protein sequence ID" value="KAA8585832.1"/>
    <property type="molecule type" value="Genomic_DNA"/>
</dbReference>
<dbReference type="GO" id="GO:0031110">
    <property type="term" value="P:regulation of microtubule polymerization or depolymerization"/>
    <property type="evidence" value="ECO:0007669"/>
    <property type="project" value="InterPro"/>
</dbReference>
<protein>
    <recommendedName>
        <fullName evidence="5">Stathmin</fullName>
    </recommendedName>
</protein>
<dbReference type="GO" id="GO:0007019">
    <property type="term" value="P:microtubule depolymerization"/>
    <property type="evidence" value="ECO:0007669"/>
    <property type="project" value="TreeGrafter"/>
</dbReference>
<feature type="region of interest" description="Disordered" evidence="2">
    <location>
        <begin position="229"/>
        <end position="250"/>
    </location>
</feature>
<dbReference type="Proteomes" id="UP000327493">
    <property type="component" value="Chromosome 14"/>
</dbReference>
<organism evidence="3 4">
    <name type="scientific">Etheostoma spectabile</name>
    <name type="common">orangethroat darter</name>
    <dbReference type="NCBI Taxonomy" id="54343"/>
    <lineage>
        <taxon>Eukaryota</taxon>
        <taxon>Metazoa</taxon>
        <taxon>Chordata</taxon>
        <taxon>Craniata</taxon>
        <taxon>Vertebrata</taxon>
        <taxon>Euteleostomi</taxon>
        <taxon>Actinopterygii</taxon>
        <taxon>Neopterygii</taxon>
        <taxon>Teleostei</taxon>
        <taxon>Neoteleostei</taxon>
        <taxon>Acanthomorphata</taxon>
        <taxon>Eupercaria</taxon>
        <taxon>Perciformes</taxon>
        <taxon>Percoidei</taxon>
        <taxon>Percidae</taxon>
        <taxon>Etheostomatinae</taxon>
        <taxon>Etheostoma</taxon>
    </lineage>
</organism>
<evidence type="ECO:0000256" key="2">
    <source>
        <dbReference type="SAM" id="MobiDB-lite"/>
    </source>
</evidence>
<feature type="compositionally biased region" description="Basic and acidic residues" evidence="2">
    <location>
        <begin position="234"/>
        <end position="245"/>
    </location>
</feature>
<dbReference type="GO" id="GO:0015631">
    <property type="term" value="F:tubulin binding"/>
    <property type="evidence" value="ECO:0007669"/>
    <property type="project" value="TreeGrafter"/>
</dbReference>
<name>A0A5J5CTU2_9PERO</name>
<dbReference type="InterPro" id="IPR000956">
    <property type="entry name" value="Stathmin_fam"/>
</dbReference>
<evidence type="ECO:0000313" key="4">
    <source>
        <dbReference type="Proteomes" id="UP000327493"/>
    </source>
</evidence>
<evidence type="ECO:0008006" key="5">
    <source>
        <dbReference type="Google" id="ProtNLM"/>
    </source>
</evidence>
<dbReference type="InterPro" id="IPR036002">
    <property type="entry name" value="Stathmin_sf"/>
</dbReference>
<evidence type="ECO:0000256" key="1">
    <source>
        <dbReference type="SAM" id="Coils"/>
    </source>
</evidence>
<dbReference type="SUPFAM" id="SSF101494">
    <property type="entry name" value="Stathmin"/>
    <property type="match status" value="1"/>
</dbReference>
<dbReference type="AlphaFoldDB" id="A0A5J5CTU2"/>
<feature type="coiled-coil region" evidence="1">
    <location>
        <begin position="81"/>
        <end position="108"/>
    </location>
</feature>
<dbReference type="Gene3D" id="6.10.280.30">
    <property type="match status" value="1"/>
</dbReference>
<proteinExistence type="predicted"/>
<reference evidence="3 4" key="1">
    <citation type="submission" date="2019-08" db="EMBL/GenBank/DDBJ databases">
        <title>A chromosome-level genome assembly, high-density linkage maps, and genome scans reveal the genomic architecture of hybrid incompatibilities underlying speciation via character displacement in darters (Percidae: Etheostominae).</title>
        <authorList>
            <person name="Moran R.L."/>
            <person name="Catchen J.M."/>
            <person name="Fuller R.C."/>
        </authorList>
    </citation>
    <scope>NUCLEOTIDE SEQUENCE [LARGE SCALE GENOMIC DNA]</scope>
    <source>
        <strain evidence="3">EspeVRDwgs_2016</strain>
        <tissue evidence="3">Muscle</tissue>
    </source>
</reference>
<dbReference type="GO" id="GO:0031175">
    <property type="term" value="P:neuron projection development"/>
    <property type="evidence" value="ECO:0007669"/>
    <property type="project" value="TreeGrafter"/>
</dbReference>